<feature type="transmembrane region" description="Helical" evidence="6">
    <location>
        <begin position="101"/>
        <end position="124"/>
    </location>
</feature>
<dbReference type="Pfam" id="PF06271">
    <property type="entry name" value="RDD"/>
    <property type="match status" value="1"/>
</dbReference>
<protein>
    <submittedName>
        <fullName evidence="8">Putative membrane protein/domain</fullName>
    </submittedName>
</protein>
<dbReference type="EMBL" id="LJXT01000034">
    <property type="protein sequence ID" value="KPQ17070.1"/>
    <property type="molecule type" value="Genomic_DNA"/>
</dbReference>
<keyword evidence="5 6" id="KW-0472">Membrane</keyword>
<sequence length="144" mass="16281">MGNQGLKLDHTNYAGFWLRFFSGIIDTLILWIPSSIFGWVFQDKFENSSLFAFLDFIQLLLIWMVYYGITEGSTHQATLGKRVLNLKVINEDGTRLNSTKAALRILVGTIVAIPLGLGIIAVGFTKRKQGWHDLILHCLVIKKE</sequence>
<name>A0A0P8AMZ2_9BACT</name>
<keyword evidence="3 6" id="KW-0812">Transmembrane</keyword>
<evidence type="ECO:0000259" key="7">
    <source>
        <dbReference type="Pfam" id="PF06271"/>
    </source>
</evidence>
<dbReference type="GO" id="GO:0005886">
    <property type="term" value="C:plasma membrane"/>
    <property type="evidence" value="ECO:0007669"/>
    <property type="project" value="UniProtKB-SubCell"/>
</dbReference>
<accession>A0A0P8AMZ2</accession>
<dbReference type="PATRIC" id="fig|1305737.6.peg.2082"/>
<dbReference type="STRING" id="1305737.GCA_000526355_02160"/>
<keyword evidence="4 6" id="KW-1133">Transmembrane helix</keyword>
<evidence type="ECO:0000256" key="4">
    <source>
        <dbReference type="ARBA" id="ARBA00022989"/>
    </source>
</evidence>
<feature type="domain" description="RDD" evidence="7">
    <location>
        <begin position="13"/>
        <end position="136"/>
    </location>
</feature>
<evidence type="ECO:0000256" key="2">
    <source>
        <dbReference type="ARBA" id="ARBA00022475"/>
    </source>
</evidence>
<comment type="caution">
    <text evidence="8">The sequence shown here is derived from an EMBL/GenBank/DDBJ whole genome shotgun (WGS) entry which is preliminary data.</text>
</comment>
<gene>
    <name evidence="8" type="ORF">HLUCCX10_07205</name>
</gene>
<feature type="transmembrane region" description="Helical" evidence="6">
    <location>
        <begin position="20"/>
        <end position="41"/>
    </location>
</feature>
<proteinExistence type="predicted"/>
<dbReference type="OrthoDB" id="9793824at2"/>
<evidence type="ECO:0000256" key="1">
    <source>
        <dbReference type="ARBA" id="ARBA00004651"/>
    </source>
</evidence>
<reference evidence="8 9" key="1">
    <citation type="submission" date="2015-09" db="EMBL/GenBank/DDBJ databases">
        <title>Identification and resolution of microdiversity through metagenomic sequencing of parallel consortia.</title>
        <authorList>
            <person name="Nelson W.C."/>
            <person name="Romine M.F."/>
            <person name="Lindemann S.R."/>
        </authorList>
    </citation>
    <scope>NUCLEOTIDE SEQUENCE [LARGE SCALE GENOMIC DNA]</scope>
    <source>
        <strain evidence="8">HL-49</strain>
    </source>
</reference>
<dbReference type="InterPro" id="IPR051791">
    <property type="entry name" value="Pra-immunoreactive"/>
</dbReference>
<evidence type="ECO:0000256" key="3">
    <source>
        <dbReference type="ARBA" id="ARBA00022692"/>
    </source>
</evidence>
<feature type="transmembrane region" description="Helical" evidence="6">
    <location>
        <begin position="50"/>
        <end position="69"/>
    </location>
</feature>
<evidence type="ECO:0000313" key="9">
    <source>
        <dbReference type="Proteomes" id="UP000050421"/>
    </source>
</evidence>
<organism evidence="8 9">
    <name type="scientific">Algoriphagus marincola HL-49</name>
    <dbReference type="NCBI Taxonomy" id="1305737"/>
    <lineage>
        <taxon>Bacteria</taxon>
        <taxon>Pseudomonadati</taxon>
        <taxon>Bacteroidota</taxon>
        <taxon>Cytophagia</taxon>
        <taxon>Cytophagales</taxon>
        <taxon>Cyclobacteriaceae</taxon>
        <taxon>Algoriphagus</taxon>
    </lineage>
</organism>
<dbReference type="AlphaFoldDB" id="A0A0P8AMZ2"/>
<dbReference type="Proteomes" id="UP000050421">
    <property type="component" value="Unassembled WGS sequence"/>
</dbReference>
<dbReference type="PANTHER" id="PTHR36115:SF4">
    <property type="entry name" value="MEMBRANE PROTEIN"/>
    <property type="match status" value="1"/>
</dbReference>
<evidence type="ECO:0000313" key="8">
    <source>
        <dbReference type="EMBL" id="KPQ17070.1"/>
    </source>
</evidence>
<keyword evidence="2" id="KW-1003">Cell membrane</keyword>
<evidence type="ECO:0000256" key="6">
    <source>
        <dbReference type="SAM" id="Phobius"/>
    </source>
</evidence>
<evidence type="ECO:0000256" key="5">
    <source>
        <dbReference type="ARBA" id="ARBA00023136"/>
    </source>
</evidence>
<dbReference type="InterPro" id="IPR010432">
    <property type="entry name" value="RDD"/>
</dbReference>
<comment type="subcellular location">
    <subcellularLocation>
        <location evidence="1">Cell membrane</location>
        <topology evidence="1">Multi-pass membrane protein</topology>
    </subcellularLocation>
</comment>
<dbReference type="PANTHER" id="PTHR36115">
    <property type="entry name" value="PROLINE-RICH ANTIGEN HOMOLOG-RELATED"/>
    <property type="match status" value="1"/>
</dbReference>